<dbReference type="EMBL" id="JARK01001580">
    <property type="protein sequence ID" value="EYB88620.1"/>
    <property type="molecule type" value="Genomic_DNA"/>
</dbReference>
<proteinExistence type="predicted"/>
<comment type="caution">
    <text evidence="1">The sequence shown here is derived from an EMBL/GenBank/DDBJ whole genome shotgun (WGS) entry which is preliminary data.</text>
</comment>
<keyword evidence="2" id="KW-1185">Reference proteome</keyword>
<dbReference type="Proteomes" id="UP000024635">
    <property type="component" value="Unassembled WGS sequence"/>
</dbReference>
<accession>A0A016SDB9</accession>
<organism evidence="1 2">
    <name type="scientific">Ancylostoma ceylanicum</name>
    <dbReference type="NCBI Taxonomy" id="53326"/>
    <lineage>
        <taxon>Eukaryota</taxon>
        <taxon>Metazoa</taxon>
        <taxon>Ecdysozoa</taxon>
        <taxon>Nematoda</taxon>
        <taxon>Chromadorea</taxon>
        <taxon>Rhabditida</taxon>
        <taxon>Rhabditina</taxon>
        <taxon>Rhabditomorpha</taxon>
        <taxon>Strongyloidea</taxon>
        <taxon>Ancylostomatidae</taxon>
        <taxon>Ancylostomatinae</taxon>
        <taxon>Ancylostoma</taxon>
    </lineage>
</organism>
<evidence type="ECO:0000313" key="2">
    <source>
        <dbReference type="Proteomes" id="UP000024635"/>
    </source>
</evidence>
<gene>
    <name evidence="1" type="primary">Acey_s0244.g3535</name>
    <name evidence="1" type="ORF">Y032_0244g3535</name>
</gene>
<name>A0A016SDB9_9BILA</name>
<reference evidence="2" key="1">
    <citation type="journal article" date="2015" name="Nat. Genet.">
        <title>The genome and transcriptome of the zoonotic hookworm Ancylostoma ceylanicum identify infection-specific gene families.</title>
        <authorList>
            <person name="Schwarz E.M."/>
            <person name="Hu Y."/>
            <person name="Antoshechkin I."/>
            <person name="Miller M.M."/>
            <person name="Sternberg P.W."/>
            <person name="Aroian R.V."/>
        </authorList>
    </citation>
    <scope>NUCLEOTIDE SEQUENCE</scope>
    <source>
        <strain evidence="2">HY135</strain>
    </source>
</reference>
<protein>
    <submittedName>
        <fullName evidence="1">Uncharacterized protein</fullName>
    </submittedName>
</protein>
<evidence type="ECO:0000313" key="1">
    <source>
        <dbReference type="EMBL" id="EYB88620.1"/>
    </source>
</evidence>
<dbReference type="AlphaFoldDB" id="A0A016SDB9"/>
<sequence length="100" mass="11106">MNRRWTMTMDTHSGQPTTTVTVPGHGVYSQAGQAVQATDHHCPKSMCRMNKIEYDTRCVDESTNISSNFSFNGFTCPEKATVSDEMSGEPIHCDDSIKDD</sequence>